<dbReference type="Proteomes" id="UP000663891">
    <property type="component" value="Unassembled WGS sequence"/>
</dbReference>
<accession>A0A815UXT2</accession>
<feature type="compositionally biased region" description="Polar residues" evidence="1">
    <location>
        <begin position="24"/>
        <end position="35"/>
    </location>
</feature>
<dbReference type="EMBL" id="CAJNON010003366">
    <property type="protein sequence ID" value="CAF1523477.1"/>
    <property type="molecule type" value="Genomic_DNA"/>
</dbReference>
<evidence type="ECO:0000313" key="2">
    <source>
        <dbReference type="EMBL" id="CAF1523477.1"/>
    </source>
</evidence>
<organism evidence="2 3">
    <name type="scientific">Adineta steineri</name>
    <dbReference type="NCBI Taxonomy" id="433720"/>
    <lineage>
        <taxon>Eukaryota</taxon>
        <taxon>Metazoa</taxon>
        <taxon>Spiralia</taxon>
        <taxon>Gnathifera</taxon>
        <taxon>Rotifera</taxon>
        <taxon>Eurotatoria</taxon>
        <taxon>Bdelloidea</taxon>
        <taxon>Adinetida</taxon>
        <taxon>Adinetidae</taxon>
        <taxon>Adineta</taxon>
    </lineage>
</organism>
<comment type="caution">
    <text evidence="2">The sequence shown here is derived from an EMBL/GenBank/DDBJ whole genome shotgun (WGS) entry which is preliminary data.</text>
</comment>
<proteinExistence type="predicted"/>
<feature type="non-terminal residue" evidence="2">
    <location>
        <position position="35"/>
    </location>
</feature>
<dbReference type="AlphaFoldDB" id="A0A815UXT2"/>
<feature type="region of interest" description="Disordered" evidence="1">
    <location>
        <begin position="1"/>
        <end position="35"/>
    </location>
</feature>
<evidence type="ECO:0000313" key="3">
    <source>
        <dbReference type="Proteomes" id="UP000663891"/>
    </source>
</evidence>
<sequence length="35" mass="3713">MPHSIASSNTPPPLTLTRPTDLTQHGTSRIPTSLS</sequence>
<gene>
    <name evidence="2" type="ORF">VCS650_LOCUS43385</name>
</gene>
<evidence type="ECO:0000256" key="1">
    <source>
        <dbReference type="SAM" id="MobiDB-lite"/>
    </source>
</evidence>
<reference evidence="2" key="1">
    <citation type="submission" date="2021-02" db="EMBL/GenBank/DDBJ databases">
        <authorList>
            <person name="Nowell W R."/>
        </authorList>
    </citation>
    <scope>NUCLEOTIDE SEQUENCE</scope>
</reference>
<protein>
    <submittedName>
        <fullName evidence="2">Uncharacterized protein</fullName>
    </submittedName>
</protein>
<name>A0A815UXT2_9BILA</name>